<organism evidence="2 3">
    <name type="scientific">Rangifer tarandus platyrhynchus</name>
    <name type="common">Svalbard reindeer</name>
    <dbReference type="NCBI Taxonomy" id="3082113"/>
    <lineage>
        <taxon>Eukaryota</taxon>
        <taxon>Metazoa</taxon>
        <taxon>Chordata</taxon>
        <taxon>Craniata</taxon>
        <taxon>Vertebrata</taxon>
        <taxon>Euteleostomi</taxon>
        <taxon>Mammalia</taxon>
        <taxon>Eutheria</taxon>
        <taxon>Laurasiatheria</taxon>
        <taxon>Artiodactyla</taxon>
        <taxon>Ruminantia</taxon>
        <taxon>Pecora</taxon>
        <taxon>Cervidae</taxon>
        <taxon>Odocoileinae</taxon>
        <taxon>Rangifer</taxon>
    </lineage>
</organism>
<feature type="region of interest" description="Disordered" evidence="1">
    <location>
        <begin position="330"/>
        <end position="354"/>
    </location>
</feature>
<proteinExistence type="predicted"/>
<feature type="region of interest" description="Disordered" evidence="1">
    <location>
        <begin position="137"/>
        <end position="243"/>
    </location>
</feature>
<feature type="compositionally biased region" description="Low complexity" evidence="1">
    <location>
        <begin position="156"/>
        <end position="169"/>
    </location>
</feature>
<reference evidence="2" key="1">
    <citation type="submission" date="2023-04" db="EMBL/GenBank/DDBJ databases">
        <authorList>
            <consortium name="ELIXIR-Norway"/>
        </authorList>
    </citation>
    <scope>NUCLEOTIDE SEQUENCE [LARGE SCALE GENOMIC DNA]</scope>
</reference>
<feature type="region of interest" description="Disordered" evidence="1">
    <location>
        <begin position="409"/>
        <end position="447"/>
    </location>
</feature>
<sequence>MARPPNPNPASSSGPSHHPASAVSATTVASTGSTETCVAPLIGAASPDLPTLCQVGTALSPGRPGRCPVTSTAGSSFSVLRSSQVPSRAAVSRDVSTRVASVWPVRVLAGPSLSFAHVGPSTGGRQGLRSSCQVLLPAGREGVPRKVGRGPEPARRSSSPESLSPSHLAWMTLPGPHPTPAGRAAKGPTVTRVLPPALRPQPARGPLATGSSQPTAERLSVGGRWTAQPRGLPAKDPREDTGSVWAPGCGDLRRVVAVRAGALGVLVRAGGLRTTLAGPPVPVCVTGMDACSAGATPELDSHREGCALVVGPRWELRARQGRAAPTALWGGKGAEARPLSPAGSRSVAGPALQRPLPPDFPLRLDGMGWAGVLSRTAGHVAGGGEAGGLGERAWPQFERALFCPHGESRLDTAVPQHGPGHPGRRLPASPGRSLPRLQPCPSSLGLA</sequence>
<name>A0ABN8YVV5_RANTA</name>
<feature type="region of interest" description="Disordered" evidence="1">
    <location>
        <begin position="1"/>
        <end position="29"/>
    </location>
</feature>
<accession>A0ABN8YVV5</accession>
<feature type="compositionally biased region" description="Low complexity" evidence="1">
    <location>
        <begin position="9"/>
        <end position="29"/>
    </location>
</feature>
<evidence type="ECO:0000256" key="1">
    <source>
        <dbReference type="SAM" id="MobiDB-lite"/>
    </source>
</evidence>
<protein>
    <submittedName>
        <fullName evidence="2">Uncharacterized protein</fullName>
    </submittedName>
</protein>
<evidence type="ECO:0000313" key="3">
    <source>
        <dbReference type="Proteomes" id="UP001176941"/>
    </source>
</evidence>
<keyword evidence="3" id="KW-1185">Reference proteome</keyword>
<evidence type="ECO:0000313" key="2">
    <source>
        <dbReference type="EMBL" id="CAI9165735.1"/>
    </source>
</evidence>
<gene>
    <name evidence="2" type="ORF">MRATA1EN1_LOCUS14697</name>
</gene>
<dbReference type="EMBL" id="OX459961">
    <property type="protein sequence ID" value="CAI9165735.1"/>
    <property type="molecule type" value="Genomic_DNA"/>
</dbReference>
<dbReference type="Proteomes" id="UP001176941">
    <property type="component" value="Chromosome 25"/>
</dbReference>